<comment type="subcellular location">
    <subcellularLocation>
        <location evidence="1">Nucleus</location>
    </subcellularLocation>
</comment>
<gene>
    <name evidence="12" type="ORF">E2562_020707</name>
</gene>
<dbReference type="InterPro" id="IPR036236">
    <property type="entry name" value="Znf_C2H2_sf"/>
</dbReference>
<protein>
    <recommendedName>
        <fullName evidence="11">C2H2-type domain-containing protein</fullName>
    </recommendedName>
</protein>
<dbReference type="PANTHER" id="PTHR26374">
    <property type="entry name" value="ZINC FINGER PROTEIN ZAT5"/>
    <property type="match status" value="1"/>
</dbReference>
<dbReference type="GO" id="GO:0008270">
    <property type="term" value="F:zinc ion binding"/>
    <property type="evidence" value="ECO:0007669"/>
    <property type="project" value="UniProtKB-KW"/>
</dbReference>
<dbReference type="PROSITE" id="PS50157">
    <property type="entry name" value="ZINC_FINGER_C2H2_2"/>
    <property type="match status" value="2"/>
</dbReference>
<dbReference type="Proteomes" id="UP000479710">
    <property type="component" value="Unassembled WGS sequence"/>
</dbReference>
<dbReference type="GO" id="GO:0005634">
    <property type="term" value="C:nucleus"/>
    <property type="evidence" value="ECO:0007669"/>
    <property type="project" value="UniProtKB-SubCell"/>
</dbReference>
<keyword evidence="4 9" id="KW-0863">Zinc-finger</keyword>
<dbReference type="SUPFAM" id="SSF57667">
    <property type="entry name" value="beta-beta-alpha zinc fingers"/>
    <property type="match status" value="1"/>
</dbReference>
<evidence type="ECO:0000256" key="1">
    <source>
        <dbReference type="ARBA" id="ARBA00004123"/>
    </source>
</evidence>
<dbReference type="OrthoDB" id="9411774at2759"/>
<sequence>MSKRGRGVWDVQEIIGSVDTARVLMLLAQQSQHGVVGGGFAAAGQPVAVRGGAAHDRVFECKTCNRQFPTFQALGGHRASHKRPRQQHQHQHALGGGGGGADDAGRCLGRQPTPTPQPAKPRVHECPVCGLEFPIGQALGGHMRRHRAEAEAATNDVGKAAPVKSCDGGGVCLDLNLTPSENCAKCRNVVGLGAAEQGVHKALALLDCFL</sequence>
<evidence type="ECO:0000256" key="10">
    <source>
        <dbReference type="SAM" id="MobiDB-lite"/>
    </source>
</evidence>
<dbReference type="SMART" id="SM00355">
    <property type="entry name" value="ZnF_C2H2"/>
    <property type="match status" value="2"/>
</dbReference>
<dbReference type="Pfam" id="PF13912">
    <property type="entry name" value="zf-C2H2_6"/>
    <property type="match status" value="2"/>
</dbReference>
<keyword evidence="7" id="KW-0804">Transcription</keyword>
<name>A0A6G1EN54_9ORYZ</name>
<keyword evidence="6" id="KW-0805">Transcription regulation</keyword>
<evidence type="ECO:0000256" key="3">
    <source>
        <dbReference type="ARBA" id="ARBA00022737"/>
    </source>
</evidence>
<keyword evidence="2" id="KW-0479">Metal-binding</keyword>
<keyword evidence="5" id="KW-0862">Zinc</keyword>
<dbReference type="AlphaFoldDB" id="A0A6G1EN54"/>
<feature type="region of interest" description="Disordered" evidence="10">
    <location>
        <begin position="75"/>
        <end position="122"/>
    </location>
</feature>
<evidence type="ECO:0000256" key="9">
    <source>
        <dbReference type="PROSITE-ProRule" id="PRU00042"/>
    </source>
</evidence>
<reference evidence="12 13" key="1">
    <citation type="submission" date="2019-11" db="EMBL/GenBank/DDBJ databases">
        <title>Whole genome sequence of Oryza granulata.</title>
        <authorList>
            <person name="Li W."/>
        </authorList>
    </citation>
    <scope>NUCLEOTIDE SEQUENCE [LARGE SCALE GENOMIC DNA]</scope>
    <source>
        <strain evidence="13">cv. Menghai</strain>
        <tissue evidence="12">Leaf</tissue>
    </source>
</reference>
<comment type="caution">
    <text evidence="12">The sequence shown here is derived from an EMBL/GenBank/DDBJ whole genome shotgun (WGS) entry which is preliminary data.</text>
</comment>
<keyword evidence="8" id="KW-0539">Nucleus</keyword>
<feature type="domain" description="C2H2-type" evidence="11">
    <location>
        <begin position="124"/>
        <end position="151"/>
    </location>
</feature>
<dbReference type="PROSITE" id="PS00028">
    <property type="entry name" value="ZINC_FINGER_C2H2_1"/>
    <property type="match status" value="2"/>
</dbReference>
<proteinExistence type="predicted"/>
<evidence type="ECO:0000256" key="8">
    <source>
        <dbReference type="ARBA" id="ARBA00023242"/>
    </source>
</evidence>
<organism evidence="12 13">
    <name type="scientific">Oryza meyeriana var. granulata</name>
    <dbReference type="NCBI Taxonomy" id="110450"/>
    <lineage>
        <taxon>Eukaryota</taxon>
        <taxon>Viridiplantae</taxon>
        <taxon>Streptophyta</taxon>
        <taxon>Embryophyta</taxon>
        <taxon>Tracheophyta</taxon>
        <taxon>Spermatophyta</taxon>
        <taxon>Magnoliopsida</taxon>
        <taxon>Liliopsida</taxon>
        <taxon>Poales</taxon>
        <taxon>Poaceae</taxon>
        <taxon>BOP clade</taxon>
        <taxon>Oryzoideae</taxon>
        <taxon>Oryzeae</taxon>
        <taxon>Oryzinae</taxon>
        <taxon>Oryza</taxon>
        <taxon>Oryza meyeriana</taxon>
    </lineage>
</organism>
<dbReference type="PANTHER" id="PTHR26374:SF432">
    <property type="entry name" value="OS04G0471000 PROTEIN"/>
    <property type="match status" value="1"/>
</dbReference>
<evidence type="ECO:0000313" key="12">
    <source>
        <dbReference type="EMBL" id="KAF0926025.1"/>
    </source>
</evidence>
<feature type="domain" description="C2H2-type" evidence="11">
    <location>
        <begin position="59"/>
        <end position="86"/>
    </location>
</feature>
<dbReference type="InterPro" id="IPR013087">
    <property type="entry name" value="Znf_C2H2_type"/>
</dbReference>
<evidence type="ECO:0000259" key="11">
    <source>
        <dbReference type="PROSITE" id="PS50157"/>
    </source>
</evidence>
<evidence type="ECO:0000256" key="2">
    <source>
        <dbReference type="ARBA" id="ARBA00022723"/>
    </source>
</evidence>
<dbReference type="Gene3D" id="3.30.160.60">
    <property type="entry name" value="Classic Zinc Finger"/>
    <property type="match status" value="1"/>
</dbReference>
<evidence type="ECO:0000313" key="13">
    <source>
        <dbReference type="Proteomes" id="UP000479710"/>
    </source>
</evidence>
<evidence type="ECO:0000256" key="4">
    <source>
        <dbReference type="ARBA" id="ARBA00022771"/>
    </source>
</evidence>
<evidence type="ECO:0000256" key="5">
    <source>
        <dbReference type="ARBA" id="ARBA00022833"/>
    </source>
</evidence>
<keyword evidence="13" id="KW-1185">Reference proteome</keyword>
<evidence type="ECO:0000256" key="6">
    <source>
        <dbReference type="ARBA" id="ARBA00023015"/>
    </source>
</evidence>
<evidence type="ECO:0000256" key="7">
    <source>
        <dbReference type="ARBA" id="ARBA00023163"/>
    </source>
</evidence>
<accession>A0A6G1EN54</accession>
<dbReference type="EMBL" id="SPHZ02000003">
    <property type="protein sequence ID" value="KAF0926025.1"/>
    <property type="molecule type" value="Genomic_DNA"/>
</dbReference>
<keyword evidence="3" id="KW-0677">Repeat</keyword>
<feature type="compositionally biased region" description="Basic residues" evidence="10">
    <location>
        <begin position="78"/>
        <end position="91"/>
    </location>
</feature>